<keyword evidence="2" id="KW-1185">Reference proteome</keyword>
<proteinExistence type="predicted"/>
<organism evidence="1 2">
    <name type="scientific">Halalkalibacter okhensis</name>
    <dbReference type="NCBI Taxonomy" id="333138"/>
    <lineage>
        <taxon>Bacteria</taxon>
        <taxon>Bacillati</taxon>
        <taxon>Bacillota</taxon>
        <taxon>Bacilli</taxon>
        <taxon>Bacillales</taxon>
        <taxon>Bacillaceae</taxon>
        <taxon>Halalkalibacter</taxon>
    </lineage>
</organism>
<dbReference type="Proteomes" id="UP000030832">
    <property type="component" value="Unassembled WGS sequence"/>
</dbReference>
<dbReference type="OrthoDB" id="2886653at2"/>
<dbReference type="RefSeq" id="WP_034633662.1">
    <property type="nucleotide sequence ID" value="NZ_JRJU01000054.1"/>
</dbReference>
<dbReference type="InterPro" id="IPR019700">
    <property type="entry name" value="Sigma-G_inhibitor_Gin"/>
</dbReference>
<sequence>MPKTKTMKVRLGDCCMVCKKRKAEGLQVLNTFMCESCEEELVQLNEQDDKYETYVKQMRNLSTNFIG</sequence>
<evidence type="ECO:0000313" key="2">
    <source>
        <dbReference type="Proteomes" id="UP000030832"/>
    </source>
</evidence>
<dbReference type="AlphaFoldDB" id="A0A0B0IDA3"/>
<dbReference type="STRING" id="333138.LQ50_23575"/>
<gene>
    <name evidence="1" type="ORF">LQ50_23575</name>
</gene>
<evidence type="ECO:0008006" key="3">
    <source>
        <dbReference type="Google" id="ProtNLM"/>
    </source>
</evidence>
<reference evidence="1 2" key="1">
    <citation type="submission" date="2014-09" db="EMBL/GenBank/DDBJ databases">
        <title>Genome sequencing and annotation of Bacillus Okhensis strain Kh10-101T.</title>
        <authorList>
            <person name="Prakash J.S."/>
        </authorList>
    </citation>
    <scope>NUCLEOTIDE SEQUENCE [LARGE SCALE GENOMIC DNA]</scope>
    <source>
        <strain evidence="2">Kh10-101T</strain>
    </source>
</reference>
<protein>
    <recommendedName>
        <fullName evidence="3">Inhibitor of sigma-G Gin</fullName>
    </recommendedName>
</protein>
<dbReference type="EMBL" id="JRJU01000054">
    <property type="protein sequence ID" value="KHF38039.1"/>
    <property type="molecule type" value="Genomic_DNA"/>
</dbReference>
<dbReference type="Pfam" id="PF10764">
    <property type="entry name" value="Gin"/>
    <property type="match status" value="1"/>
</dbReference>
<name>A0A0B0IDA3_9BACI</name>
<comment type="caution">
    <text evidence="1">The sequence shown here is derived from an EMBL/GenBank/DDBJ whole genome shotgun (WGS) entry which is preliminary data.</text>
</comment>
<accession>A0A0B0IDA3</accession>
<evidence type="ECO:0000313" key="1">
    <source>
        <dbReference type="EMBL" id="KHF38039.1"/>
    </source>
</evidence>